<sequence>MSPVDDVELPGRRLGRAGLLLAQILVLVLFAALAVRLWYLQIPMWDHYRELAVANHHQQLLVPATRGQILDTTGRPLVNNSTELVVSADYHEITGMEDGGEKVLTDLSEVLDVPLEELQKRMRLCGPEVSRPCWPGSPYQPVTLADDVEPSVALQIMESADRFPGISAQAHAVREYPQGEHGSQMLGYLQPVTQEELEAREDLRTQFTGIDMVGRDGVEAVYDAQLRGTAGKRVLGVNNHGEVMEVISEAPPEPGMHLVTHVDLGVQKIAEEALAEGMANARPRYKADSGAAIVLDVRTGGVVAMASLPTYDPAIWRGGIDQETFDEMLSEEAGEPLLSRAVQGTYPPGSTFKVSSLAAAAENGYSLRSTYACPGSVNLAGQNYENYEGQGQGPISLHEAIVVSCNTVFYNFGYQMWKDDGGLYPDGEADEAMAEMAKGFGFGSPTGIDLPYETSGRIPDREWKRTFWQETRENNCHRGEHGYPDVAETDPSRAAYLKLLAYEQCVEGFQWRANEAVNFAIGQGDVLVTPLQLASAYAAVANGGTLHEPRIGRALVSADGTEVREIEPVVRGELPVSDGTLEYLQTALTAVPKEGTARGAFAGFPQDKVSVAGKTGSADVEGRQVSSWFASYAPADDPQFAIVVLVSQGGTGGTTAAPIARAIYDGIYGFDSPAQGAEAEVEEDASGGAEPLIPGGAPPEQLPDIRPDGSIDLLDR</sequence>
<keyword evidence="9" id="KW-0133">Cell shape</keyword>
<evidence type="ECO:0000259" key="16">
    <source>
        <dbReference type="Pfam" id="PF00905"/>
    </source>
</evidence>
<dbReference type="AlphaFoldDB" id="D7B3M3"/>
<protein>
    <submittedName>
        <fullName evidence="18">Penicillin-binding protein 2</fullName>
        <ecNumber evidence="18">2.4.1.129</ecNumber>
    </submittedName>
</protein>
<keyword evidence="6" id="KW-0645">Protease</keyword>
<evidence type="ECO:0000256" key="8">
    <source>
        <dbReference type="ARBA" id="ARBA00022801"/>
    </source>
</evidence>
<evidence type="ECO:0000256" key="14">
    <source>
        <dbReference type="SAM" id="MobiDB-lite"/>
    </source>
</evidence>
<evidence type="ECO:0000256" key="15">
    <source>
        <dbReference type="SAM" id="Phobius"/>
    </source>
</evidence>
<keyword evidence="13" id="KW-0961">Cell wall biogenesis/degradation</keyword>
<dbReference type="GO" id="GO:0005886">
    <property type="term" value="C:plasma membrane"/>
    <property type="evidence" value="ECO:0007669"/>
    <property type="project" value="UniProtKB-SubCell"/>
</dbReference>
<keyword evidence="4" id="KW-1003">Cell membrane</keyword>
<accession>D7B3M3</accession>
<dbReference type="GO" id="GO:0071972">
    <property type="term" value="F:peptidoglycan L,D-transpeptidase activity"/>
    <property type="evidence" value="ECO:0007669"/>
    <property type="project" value="TreeGrafter"/>
</dbReference>
<dbReference type="eggNOG" id="COG0768">
    <property type="taxonomic scope" value="Bacteria"/>
</dbReference>
<keyword evidence="18" id="KW-0808">Transferase</keyword>
<dbReference type="Gene3D" id="3.90.1310.10">
    <property type="entry name" value="Penicillin-binding protein 2a (Domain 2)"/>
    <property type="match status" value="1"/>
</dbReference>
<evidence type="ECO:0000256" key="11">
    <source>
        <dbReference type="ARBA" id="ARBA00022989"/>
    </source>
</evidence>
<dbReference type="InterPro" id="IPR050515">
    <property type="entry name" value="Beta-lactam/transpept"/>
</dbReference>
<dbReference type="PANTHER" id="PTHR30627:SF2">
    <property type="entry name" value="PEPTIDOGLYCAN D,D-TRANSPEPTIDASE MRDA"/>
    <property type="match status" value="1"/>
</dbReference>
<reference evidence="18 19" key="1">
    <citation type="journal article" date="2010" name="Stand. Genomic Sci.">
        <title>Complete genome sequence of Nocardiopsis dassonvillei type strain (IMRU 509).</title>
        <authorList>
            <person name="Sun H."/>
            <person name="Lapidus A."/>
            <person name="Nolan M."/>
            <person name="Lucas S."/>
            <person name="Del Rio T.G."/>
            <person name="Tice H."/>
            <person name="Cheng J.F."/>
            <person name="Tapia R."/>
            <person name="Han C."/>
            <person name="Goodwin L."/>
            <person name="Pitluck S."/>
            <person name="Pagani I."/>
            <person name="Ivanova N."/>
            <person name="Mavromatis K."/>
            <person name="Mikhailova N."/>
            <person name="Pati A."/>
            <person name="Chen A."/>
            <person name="Palaniappan K."/>
            <person name="Land M."/>
            <person name="Hauser L."/>
            <person name="Chang Y.J."/>
            <person name="Jeffries C.D."/>
            <person name="Djao O.D."/>
            <person name="Rohde M."/>
            <person name="Sikorski J."/>
            <person name="Goker M."/>
            <person name="Woyke T."/>
            <person name="Bristow J."/>
            <person name="Eisen J.A."/>
            <person name="Markowitz V."/>
            <person name="Hugenholtz P."/>
            <person name="Kyrpides N.C."/>
            <person name="Klenk H.P."/>
        </authorList>
    </citation>
    <scope>NUCLEOTIDE SEQUENCE [LARGE SCALE GENOMIC DNA]</scope>
    <source>
        <strain evidence="19">ATCC 23218 / DSM 43111 / CIP 107115 / JCM 7437 / KCTC 9190 / NBRC 14626 / NCTC 10488 / NRRL B-5397 / IMRU 509</strain>
    </source>
</reference>
<dbReference type="InterPro" id="IPR001460">
    <property type="entry name" value="PCN-bd_Tpept"/>
</dbReference>
<dbReference type="GO" id="GO:0008658">
    <property type="term" value="F:penicillin binding"/>
    <property type="evidence" value="ECO:0007669"/>
    <property type="project" value="InterPro"/>
</dbReference>
<dbReference type="KEGG" id="nda:Ndas_3385"/>
<dbReference type="GO" id="GO:0009252">
    <property type="term" value="P:peptidoglycan biosynthetic process"/>
    <property type="evidence" value="ECO:0007669"/>
    <property type="project" value="UniProtKB-KW"/>
</dbReference>
<dbReference type="GO" id="GO:0008360">
    <property type="term" value="P:regulation of cell shape"/>
    <property type="evidence" value="ECO:0007669"/>
    <property type="project" value="UniProtKB-KW"/>
</dbReference>
<evidence type="ECO:0000259" key="17">
    <source>
        <dbReference type="Pfam" id="PF03717"/>
    </source>
</evidence>
<evidence type="ECO:0000256" key="9">
    <source>
        <dbReference type="ARBA" id="ARBA00022960"/>
    </source>
</evidence>
<dbReference type="RefSeq" id="WP_013154397.1">
    <property type="nucleotide sequence ID" value="NC_014210.1"/>
</dbReference>
<keyword evidence="8" id="KW-0378">Hydrolase</keyword>
<keyword evidence="5" id="KW-0997">Cell inner membrane</keyword>
<dbReference type="STRING" id="446468.Ndas_3385"/>
<dbReference type="EC" id="2.4.1.129" evidence="18"/>
<dbReference type="GO" id="GO:0009002">
    <property type="term" value="F:serine-type D-Ala-D-Ala carboxypeptidase activity"/>
    <property type="evidence" value="ECO:0007669"/>
    <property type="project" value="InterPro"/>
</dbReference>
<keyword evidence="19" id="KW-1185">Reference proteome</keyword>
<dbReference type="OrthoDB" id="9766847at2"/>
<name>D7B3M3_NOCDD</name>
<evidence type="ECO:0000256" key="2">
    <source>
        <dbReference type="ARBA" id="ARBA00004236"/>
    </source>
</evidence>
<feature type="compositionally biased region" description="Basic and acidic residues" evidence="14">
    <location>
        <begin position="703"/>
        <end position="716"/>
    </location>
</feature>
<feature type="transmembrane region" description="Helical" evidence="15">
    <location>
        <begin position="20"/>
        <end position="39"/>
    </location>
</feature>
<keyword evidence="18" id="KW-0328">Glycosyltransferase</keyword>
<keyword evidence="7 15" id="KW-0812">Transmembrane</keyword>
<dbReference type="NCBIfam" id="TIGR03423">
    <property type="entry name" value="pbp2_mrdA"/>
    <property type="match status" value="1"/>
</dbReference>
<feature type="region of interest" description="Disordered" evidence="14">
    <location>
        <begin position="675"/>
        <end position="716"/>
    </location>
</feature>
<comment type="similarity">
    <text evidence="3">Belongs to the transpeptidase family.</text>
</comment>
<evidence type="ECO:0000256" key="3">
    <source>
        <dbReference type="ARBA" id="ARBA00007171"/>
    </source>
</evidence>
<dbReference type="SUPFAM" id="SSF56601">
    <property type="entry name" value="beta-lactamase/transpeptidase-like"/>
    <property type="match status" value="1"/>
</dbReference>
<dbReference type="InterPro" id="IPR012338">
    <property type="entry name" value="Beta-lactam/transpept-like"/>
</dbReference>
<gene>
    <name evidence="18" type="ordered locus">Ndas_3385</name>
</gene>
<feature type="domain" description="Penicillin-binding protein transpeptidase" evidence="16">
    <location>
        <begin position="290"/>
        <end position="664"/>
    </location>
</feature>
<dbReference type="GO" id="GO:0071555">
    <property type="term" value="P:cell wall organization"/>
    <property type="evidence" value="ECO:0007669"/>
    <property type="project" value="UniProtKB-KW"/>
</dbReference>
<dbReference type="GeneID" id="91485943"/>
<keyword evidence="12 15" id="KW-0472">Membrane</keyword>
<proteinExistence type="inferred from homology"/>
<evidence type="ECO:0000256" key="1">
    <source>
        <dbReference type="ARBA" id="ARBA00004167"/>
    </source>
</evidence>
<dbReference type="InterPro" id="IPR036138">
    <property type="entry name" value="PBP_dimer_sf"/>
</dbReference>
<comment type="subcellular location">
    <subcellularLocation>
        <location evidence="2">Cell membrane</location>
    </subcellularLocation>
    <subcellularLocation>
        <location evidence="1">Membrane</location>
        <topology evidence="1">Single-pass membrane protein</topology>
    </subcellularLocation>
</comment>
<dbReference type="GO" id="GO:0006508">
    <property type="term" value="P:proteolysis"/>
    <property type="evidence" value="ECO:0007669"/>
    <property type="project" value="UniProtKB-KW"/>
</dbReference>
<dbReference type="HOGENOM" id="CLU_009289_1_2_11"/>
<organism evidence="18 19">
    <name type="scientific">Nocardiopsis dassonvillei (strain ATCC 23218 / DSM 43111 / CIP 107115 / JCM 7437 / KCTC 9190 / NBRC 14626 / NCTC 10488 / NRRL B-5397 / IMRU 509)</name>
    <name type="common">Actinomadura dassonvillei</name>
    <dbReference type="NCBI Taxonomy" id="446468"/>
    <lineage>
        <taxon>Bacteria</taxon>
        <taxon>Bacillati</taxon>
        <taxon>Actinomycetota</taxon>
        <taxon>Actinomycetes</taxon>
        <taxon>Streptosporangiales</taxon>
        <taxon>Nocardiopsidaceae</taxon>
        <taxon>Nocardiopsis</taxon>
    </lineage>
</organism>
<keyword evidence="10" id="KW-0573">Peptidoglycan synthesis</keyword>
<evidence type="ECO:0000256" key="10">
    <source>
        <dbReference type="ARBA" id="ARBA00022984"/>
    </source>
</evidence>
<feature type="domain" description="Penicillin-binding protein dimerisation" evidence="17">
    <location>
        <begin position="62"/>
        <end position="246"/>
    </location>
</feature>
<evidence type="ECO:0000313" key="19">
    <source>
        <dbReference type="Proteomes" id="UP000002219"/>
    </source>
</evidence>
<dbReference type="Gene3D" id="3.40.710.10">
    <property type="entry name" value="DD-peptidase/beta-lactamase superfamily"/>
    <property type="match status" value="1"/>
</dbReference>
<evidence type="ECO:0000313" key="18">
    <source>
        <dbReference type="EMBL" id="ADH68790.1"/>
    </source>
</evidence>
<evidence type="ECO:0000256" key="6">
    <source>
        <dbReference type="ARBA" id="ARBA00022670"/>
    </source>
</evidence>
<evidence type="ECO:0000256" key="13">
    <source>
        <dbReference type="ARBA" id="ARBA00023316"/>
    </source>
</evidence>
<evidence type="ECO:0000256" key="12">
    <source>
        <dbReference type="ARBA" id="ARBA00023136"/>
    </source>
</evidence>
<dbReference type="SUPFAM" id="SSF56519">
    <property type="entry name" value="Penicillin binding protein dimerisation domain"/>
    <property type="match status" value="1"/>
</dbReference>
<dbReference type="Pfam" id="PF00905">
    <property type="entry name" value="Transpeptidase"/>
    <property type="match status" value="1"/>
</dbReference>
<keyword evidence="11 15" id="KW-1133">Transmembrane helix</keyword>
<dbReference type="PANTHER" id="PTHR30627">
    <property type="entry name" value="PEPTIDOGLYCAN D,D-TRANSPEPTIDASE"/>
    <property type="match status" value="1"/>
</dbReference>
<evidence type="ECO:0000256" key="5">
    <source>
        <dbReference type="ARBA" id="ARBA00022519"/>
    </source>
</evidence>
<dbReference type="GO" id="GO:0016757">
    <property type="term" value="F:glycosyltransferase activity"/>
    <property type="evidence" value="ECO:0007669"/>
    <property type="project" value="UniProtKB-KW"/>
</dbReference>
<dbReference type="Proteomes" id="UP000002219">
    <property type="component" value="Chromosome 1"/>
</dbReference>
<dbReference type="InterPro" id="IPR005311">
    <property type="entry name" value="PBP_dimer"/>
</dbReference>
<dbReference type="EMBL" id="CP002040">
    <property type="protein sequence ID" value="ADH68790.1"/>
    <property type="molecule type" value="Genomic_DNA"/>
</dbReference>
<evidence type="ECO:0000256" key="4">
    <source>
        <dbReference type="ARBA" id="ARBA00022475"/>
    </source>
</evidence>
<dbReference type="Pfam" id="PF03717">
    <property type="entry name" value="PBP_dimer"/>
    <property type="match status" value="1"/>
</dbReference>
<dbReference type="InterPro" id="IPR017790">
    <property type="entry name" value="Penicillin-binding_protein_2"/>
</dbReference>
<evidence type="ECO:0000256" key="7">
    <source>
        <dbReference type="ARBA" id="ARBA00022692"/>
    </source>
</evidence>